<feature type="compositionally biased region" description="Low complexity" evidence="1">
    <location>
        <begin position="102"/>
        <end position="125"/>
    </location>
</feature>
<reference evidence="2 3" key="1">
    <citation type="submission" date="2018-05" db="EMBL/GenBank/DDBJ databases">
        <title>Complete Genome Sequence of Methylobacterium sp. 17Sr1-43.</title>
        <authorList>
            <person name="Srinivasan S."/>
        </authorList>
    </citation>
    <scope>NUCLEOTIDE SEQUENCE [LARGE SCALE GENOMIC DNA]</scope>
    <source>
        <strain evidence="2 3">17Sr1-43</strain>
    </source>
</reference>
<dbReference type="OrthoDB" id="7998904at2"/>
<dbReference type="Proteomes" id="UP000246058">
    <property type="component" value="Chromosome"/>
</dbReference>
<accession>A0A2U8VSW1</accession>
<protein>
    <submittedName>
        <fullName evidence="2">Uncharacterized protein</fullName>
    </submittedName>
</protein>
<dbReference type="KEGG" id="meti:DK427_12985"/>
<name>A0A2U8VSW1_9HYPH</name>
<keyword evidence="3" id="KW-1185">Reference proteome</keyword>
<dbReference type="RefSeq" id="WP_109951632.1">
    <property type="nucleotide sequence ID" value="NZ_CP029551.1"/>
</dbReference>
<proteinExistence type="predicted"/>
<organism evidence="2 3">
    <name type="scientific">Methylobacterium radiodurans</name>
    <dbReference type="NCBI Taxonomy" id="2202828"/>
    <lineage>
        <taxon>Bacteria</taxon>
        <taxon>Pseudomonadati</taxon>
        <taxon>Pseudomonadota</taxon>
        <taxon>Alphaproteobacteria</taxon>
        <taxon>Hyphomicrobiales</taxon>
        <taxon>Methylobacteriaceae</taxon>
        <taxon>Methylobacterium</taxon>
    </lineage>
</organism>
<evidence type="ECO:0000313" key="3">
    <source>
        <dbReference type="Proteomes" id="UP000246058"/>
    </source>
</evidence>
<gene>
    <name evidence="2" type="ORF">DK427_12985</name>
</gene>
<sequence>MPNKVVKLDKPITGHTVIRQLEFREPKFRDVMELGDPFVWVPAGEYHRRVDDMPTIARYAERLYVEGDKAGDPLILDELGLRDTRKVREAIIDFFREGEAESVASNTSPETSSSTPASTPDRSAA</sequence>
<dbReference type="EMBL" id="CP029551">
    <property type="protein sequence ID" value="AWN36531.1"/>
    <property type="molecule type" value="Genomic_DNA"/>
</dbReference>
<evidence type="ECO:0000313" key="2">
    <source>
        <dbReference type="EMBL" id="AWN36531.1"/>
    </source>
</evidence>
<feature type="region of interest" description="Disordered" evidence="1">
    <location>
        <begin position="100"/>
        <end position="125"/>
    </location>
</feature>
<evidence type="ECO:0000256" key="1">
    <source>
        <dbReference type="SAM" id="MobiDB-lite"/>
    </source>
</evidence>
<dbReference type="AlphaFoldDB" id="A0A2U8VSW1"/>